<dbReference type="CDD" id="cd05251">
    <property type="entry name" value="NmrA_like_SDR_a"/>
    <property type="match status" value="1"/>
</dbReference>
<sequence length="326" mass="35039">MTRKLIVVFGATGNQGGSVVSSLLQNKAYVVRAVTRDPASDKSKALAAKGVEVVAGDLNDPKSLIKAFEGAHAAYGVTDFFAELSTLGANGAMDLEIQQGKNLANAAAATPTLEHYVWSSLPYIKNTTKGTASCPHFDGKAQVDEYIMSHLPDLAKKTTFFWPGYYATNLASTTSLVRQELGKYAWVLPCSPNASAPMAGLTTINVGVFVSAILAKPEITLPSKYVLGSVETLTMKRTLELLEEATGVEMVFVQKDTEDFVAWFPAGPVFGKELALNMNFFELGPGVWSKSGVKVLTKEDLGIKDSQLVSTKQAFEMIDWSPVIKA</sequence>
<gene>
    <name evidence="4" type="ORF">BT62DRAFT_903160</name>
</gene>
<dbReference type="Gene3D" id="3.40.50.720">
    <property type="entry name" value="NAD(P)-binding Rossmann-like Domain"/>
    <property type="match status" value="1"/>
</dbReference>
<evidence type="ECO:0000256" key="1">
    <source>
        <dbReference type="ARBA" id="ARBA00006328"/>
    </source>
</evidence>
<evidence type="ECO:0000256" key="2">
    <source>
        <dbReference type="ARBA" id="ARBA00022857"/>
    </source>
</evidence>
<evidence type="ECO:0000313" key="4">
    <source>
        <dbReference type="EMBL" id="KAG7443480.1"/>
    </source>
</evidence>
<dbReference type="InterPro" id="IPR036291">
    <property type="entry name" value="NAD(P)-bd_dom_sf"/>
</dbReference>
<dbReference type="EMBL" id="MU250545">
    <property type="protein sequence ID" value="KAG7443480.1"/>
    <property type="molecule type" value="Genomic_DNA"/>
</dbReference>
<dbReference type="Proteomes" id="UP000812287">
    <property type="component" value="Unassembled WGS sequence"/>
</dbReference>
<keyword evidence="5" id="KW-1185">Reference proteome</keyword>
<proteinExistence type="inferred from homology"/>
<reference evidence="4" key="1">
    <citation type="submission" date="2020-11" db="EMBL/GenBank/DDBJ databases">
        <title>Adaptations for nitrogen fixation in a non-lichenized fungal sporocarp promotes dispersal by wood-feeding termites.</title>
        <authorList>
            <consortium name="DOE Joint Genome Institute"/>
            <person name="Koch R.A."/>
            <person name="Yoon G."/>
            <person name="Arayal U."/>
            <person name="Lail K."/>
            <person name="Amirebrahimi M."/>
            <person name="Labutti K."/>
            <person name="Lipzen A."/>
            <person name="Riley R."/>
            <person name="Barry K."/>
            <person name="Henrissat B."/>
            <person name="Grigoriev I.V."/>
            <person name="Herr J.R."/>
            <person name="Aime M.C."/>
        </authorList>
    </citation>
    <scope>NUCLEOTIDE SEQUENCE</scope>
    <source>
        <strain evidence="4">MCA 3950</strain>
    </source>
</reference>
<dbReference type="GeneID" id="66105812"/>
<dbReference type="OrthoDB" id="2868448at2759"/>
<comment type="caution">
    <text evidence="4">The sequence shown here is derived from an EMBL/GenBank/DDBJ whole genome shotgun (WGS) entry which is preliminary data.</text>
</comment>
<evidence type="ECO:0000259" key="3">
    <source>
        <dbReference type="Pfam" id="PF05368"/>
    </source>
</evidence>
<dbReference type="GO" id="GO:0005634">
    <property type="term" value="C:nucleus"/>
    <property type="evidence" value="ECO:0007669"/>
    <property type="project" value="TreeGrafter"/>
</dbReference>
<feature type="domain" description="NmrA-like" evidence="3">
    <location>
        <begin position="3"/>
        <end position="266"/>
    </location>
</feature>
<dbReference type="RefSeq" id="XP_043036980.1">
    <property type="nucleotide sequence ID" value="XM_043183515.1"/>
</dbReference>
<dbReference type="InterPro" id="IPR008030">
    <property type="entry name" value="NmrA-like"/>
</dbReference>
<protein>
    <submittedName>
        <fullName evidence="4">NAD(P)-binding protein</fullName>
    </submittedName>
</protein>
<dbReference type="AlphaFoldDB" id="A0A9P8APZ1"/>
<dbReference type="PANTHER" id="PTHR42748:SF28">
    <property type="entry name" value="NMRA-LIKE DOMAIN-CONTAINING PROTEIN"/>
    <property type="match status" value="1"/>
</dbReference>
<dbReference type="Pfam" id="PF05368">
    <property type="entry name" value="NmrA"/>
    <property type="match status" value="1"/>
</dbReference>
<organism evidence="4 5">
    <name type="scientific">Guyanagaster necrorhizus</name>
    <dbReference type="NCBI Taxonomy" id="856835"/>
    <lineage>
        <taxon>Eukaryota</taxon>
        <taxon>Fungi</taxon>
        <taxon>Dikarya</taxon>
        <taxon>Basidiomycota</taxon>
        <taxon>Agaricomycotina</taxon>
        <taxon>Agaricomycetes</taxon>
        <taxon>Agaricomycetidae</taxon>
        <taxon>Agaricales</taxon>
        <taxon>Marasmiineae</taxon>
        <taxon>Physalacriaceae</taxon>
        <taxon>Guyanagaster</taxon>
    </lineage>
</organism>
<dbReference type="InterPro" id="IPR051164">
    <property type="entry name" value="NmrA-like_oxidored"/>
</dbReference>
<name>A0A9P8APZ1_9AGAR</name>
<dbReference type="Gene3D" id="3.90.25.10">
    <property type="entry name" value="UDP-galactose 4-epimerase, domain 1"/>
    <property type="match status" value="1"/>
</dbReference>
<comment type="similarity">
    <text evidence="1">Belongs to the NmrA-type oxidoreductase family.</text>
</comment>
<dbReference type="SUPFAM" id="SSF51735">
    <property type="entry name" value="NAD(P)-binding Rossmann-fold domains"/>
    <property type="match status" value="1"/>
</dbReference>
<evidence type="ECO:0000313" key="5">
    <source>
        <dbReference type="Proteomes" id="UP000812287"/>
    </source>
</evidence>
<dbReference type="PANTHER" id="PTHR42748">
    <property type="entry name" value="NITROGEN METABOLITE REPRESSION PROTEIN NMRA FAMILY MEMBER"/>
    <property type="match status" value="1"/>
</dbReference>
<accession>A0A9P8APZ1</accession>
<keyword evidence="2" id="KW-0521">NADP</keyword>